<dbReference type="Pfam" id="PF13563">
    <property type="entry name" value="2_5_RNA_ligase2"/>
    <property type="match status" value="1"/>
</dbReference>
<evidence type="ECO:0000313" key="2">
    <source>
        <dbReference type="Proteomes" id="UP000722989"/>
    </source>
</evidence>
<reference evidence="1 2" key="1">
    <citation type="submission" date="2020-03" db="EMBL/GenBank/DDBJ databases">
        <title>WGS of the type strain of Planosporangium spp.</title>
        <authorList>
            <person name="Thawai C."/>
        </authorList>
    </citation>
    <scope>NUCLEOTIDE SEQUENCE [LARGE SCALE GENOMIC DNA]</scope>
    <source>
        <strain evidence="1 2">TBRC 5610</strain>
    </source>
</reference>
<dbReference type="Proteomes" id="UP000722989">
    <property type="component" value="Unassembled WGS sequence"/>
</dbReference>
<keyword evidence="2" id="KW-1185">Reference proteome</keyword>
<keyword evidence="1" id="KW-0436">Ligase</keyword>
<comment type="caution">
    <text evidence="1">The sequence shown here is derived from an EMBL/GenBank/DDBJ whole genome shotgun (WGS) entry which is preliminary data.</text>
</comment>
<accession>A0ABX0XZT0</accession>
<dbReference type="InterPro" id="IPR009097">
    <property type="entry name" value="Cyclic_Pdiesterase"/>
</dbReference>
<proteinExistence type="predicted"/>
<organism evidence="1 2">
    <name type="scientific">Planosporangium thailandense</name>
    <dbReference type="NCBI Taxonomy" id="765197"/>
    <lineage>
        <taxon>Bacteria</taxon>
        <taxon>Bacillati</taxon>
        <taxon>Actinomycetota</taxon>
        <taxon>Actinomycetes</taxon>
        <taxon>Micromonosporales</taxon>
        <taxon>Micromonosporaceae</taxon>
        <taxon>Planosporangium</taxon>
    </lineage>
</organism>
<dbReference type="GO" id="GO:0016874">
    <property type="term" value="F:ligase activity"/>
    <property type="evidence" value="ECO:0007669"/>
    <property type="project" value="UniProtKB-KW"/>
</dbReference>
<gene>
    <name evidence="1" type="ORF">HC031_16480</name>
</gene>
<dbReference type="SUPFAM" id="SSF55144">
    <property type="entry name" value="LigT-like"/>
    <property type="match status" value="1"/>
</dbReference>
<dbReference type="EMBL" id="JAATVY010000010">
    <property type="protein sequence ID" value="NJC71298.1"/>
    <property type="molecule type" value="Genomic_DNA"/>
</dbReference>
<dbReference type="RefSeq" id="WP_167926197.1">
    <property type="nucleotide sequence ID" value="NZ_JAATVY010000010.1"/>
</dbReference>
<dbReference type="Gene3D" id="3.90.1140.10">
    <property type="entry name" value="Cyclic phosphodiesterase"/>
    <property type="match status" value="1"/>
</dbReference>
<name>A0ABX0XZT0_9ACTN</name>
<evidence type="ECO:0000313" key="1">
    <source>
        <dbReference type="EMBL" id="NJC71298.1"/>
    </source>
</evidence>
<sequence>MALAVCLLFDGRTERALRNLWDKLEERGVATLRSHTHGLHRPHLSYVVLLRWRLDAVRVAMAALPDRGPFPLTFDALGAFRRGRICLVPAVPADLVRRQEVVLAATRATGAVVHRNYEAGAWLPHCSVAPRARLGQLPVVATTVYDVLPLPARVSRAALVDSTTGQTWPLPNVP</sequence>
<protein>
    <submittedName>
        <fullName evidence="1">2'-5' RNA ligase family protein</fullName>
    </submittedName>
</protein>